<dbReference type="Gramene" id="TraesLDM7A03G03811050.1">
    <property type="protein sequence ID" value="TraesLDM7A03G03811050.1"/>
    <property type="gene ID" value="TraesLDM7A03G03811050"/>
</dbReference>
<evidence type="ECO:0000313" key="2">
    <source>
        <dbReference type="Proteomes" id="UP000019116"/>
    </source>
</evidence>
<sequence length="127" mass="14048">MALRTLAARMRSSALRVPPPAPRDLPALAARVRPRFFCSTSAQGGQQGKRLDLNKASQEEVLREVELIGKQIDEAWEGVRKEKEKVPGLMKDMFGTIKMCFGAGILLEIVSYSIPMLRPAAEAQPEQ</sequence>
<keyword evidence="2" id="KW-1185">Reference proteome</keyword>
<dbReference type="RefSeq" id="XP_044426298.1">
    <property type="nucleotide sequence ID" value="XM_044570363.1"/>
</dbReference>
<dbReference type="Proteomes" id="UP000019116">
    <property type="component" value="Chromosome 7A"/>
</dbReference>
<dbReference type="OMA" id="IDEAWEG"/>
<dbReference type="KEGG" id="taes:123150522"/>
<dbReference type="GeneID" id="123150522"/>
<dbReference type="AlphaFoldDB" id="A0A3B6RAE8"/>
<organism evidence="1">
    <name type="scientific">Triticum aestivum</name>
    <name type="common">Wheat</name>
    <dbReference type="NCBI Taxonomy" id="4565"/>
    <lineage>
        <taxon>Eukaryota</taxon>
        <taxon>Viridiplantae</taxon>
        <taxon>Streptophyta</taxon>
        <taxon>Embryophyta</taxon>
        <taxon>Tracheophyta</taxon>
        <taxon>Spermatophyta</taxon>
        <taxon>Magnoliopsida</taxon>
        <taxon>Liliopsida</taxon>
        <taxon>Poales</taxon>
        <taxon>Poaceae</taxon>
        <taxon>BOP clade</taxon>
        <taxon>Pooideae</taxon>
        <taxon>Triticodae</taxon>
        <taxon>Triticeae</taxon>
        <taxon>Triticinae</taxon>
        <taxon>Triticum</taxon>
    </lineage>
</organism>
<dbReference type="EnsemblPlants" id="TraesCS7A02G016400.1">
    <property type="protein sequence ID" value="TraesCS7A02G016400.1"/>
    <property type="gene ID" value="TraesCS7A02G016400"/>
</dbReference>
<accession>A0A3B6RAE8</accession>
<dbReference type="Gramene" id="TraesMAC7A03G03801750.1">
    <property type="protein sequence ID" value="TraesMAC7A03G03801750.1"/>
    <property type="gene ID" value="TraesMAC7A03G03801750"/>
</dbReference>
<reference evidence="1" key="2">
    <citation type="submission" date="2018-10" db="UniProtKB">
        <authorList>
            <consortium name="EnsemblPlants"/>
        </authorList>
    </citation>
    <scope>IDENTIFICATION</scope>
</reference>
<protein>
    <submittedName>
        <fullName evidence="1">Uncharacterized protein</fullName>
    </submittedName>
</protein>
<dbReference type="PaxDb" id="4565-Traes_7AS_309B7271E.1"/>
<name>A0A3B6RAE8_WHEAT</name>
<reference evidence="1" key="1">
    <citation type="submission" date="2018-08" db="EMBL/GenBank/DDBJ databases">
        <authorList>
            <person name="Rossello M."/>
        </authorList>
    </citation>
    <scope>NUCLEOTIDE SEQUENCE [LARGE SCALE GENOMIC DNA]</scope>
    <source>
        <strain evidence="1">cv. Chinese Spring</strain>
    </source>
</reference>
<dbReference type="OrthoDB" id="10355758at2759"/>
<gene>
    <name evidence="1" type="primary">LOC123150522</name>
</gene>
<dbReference type="Gramene" id="TraesWEE_scaffold_080446_01G000100.1">
    <property type="protein sequence ID" value="TraesWEE_scaffold_080446_01G000100.1"/>
    <property type="gene ID" value="TraesWEE_scaffold_080446_01G000100"/>
</dbReference>
<dbReference type="Gramene" id="TraesCS7A02G016400.1">
    <property type="protein sequence ID" value="TraesCS7A02G016400.1"/>
    <property type="gene ID" value="TraesCS7A02G016400"/>
</dbReference>
<proteinExistence type="predicted"/>
<dbReference type="Gramene" id="TraesCS7A03G0034600.1">
    <property type="protein sequence ID" value="TraesCS7A03G0034600.1.CDS"/>
    <property type="gene ID" value="TraesCS7A03G0034600"/>
</dbReference>
<evidence type="ECO:0000313" key="1">
    <source>
        <dbReference type="EnsemblPlants" id="TraesCS7A02G016400.1"/>
    </source>
</evidence>